<keyword evidence="4 5" id="KW-0472">Membrane</keyword>
<dbReference type="InterPro" id="IPR052165">
    <property type="entry name" value="Membrane_assoc_protease"/>
</dbReference>
<evidence type="ECO:0000313" key="7">
    <source>
        <dbReference type="EMBL" id="ABZ97711.1"/>
    </source>
</evidence>
<dbReference type="InterPro" id="IPR002810">
    <property type="entry name" value="NfeD-like_C"/>
</dbReference>
<protein>
    <recommendedName>
        <fullName evidence="6">NfeD-like C-terminal domain-containing protein</fullName>
    </recommendedName>
</protein>
<keyword evidence="2 5" id="KW-0812">Transmembrane</keyword>
<gene>
    <name evidence="7" type="ordered locus">LEPBI_I1604</name>
</gene>
<feature type="transmembrane region" description="Helical" evidence="5">
    <location>
        <begin position="79"/>
        <end position="97"/>
    </location>
</feature>
<reference evidence="7 8" key="1">
    <citation type="journal article" date="2008" name="PLoS ONE">
        <title>Genome sequence of the saprophyte Leptospira biflexa provides insights into the evolution of Leptospira and the pathogenesis of leptospirosis.</title>
        <authorList>
            <person name="Picardeau M."/>
            <person name="Bulach D.M."/>
            <person name="Bouchier C."/>
            <person name="Zuerner R.L."/>
            <person name="Zidane N."/>
            <person name="Wilson P.J."/>
            <person name="Creno S."/>
            <person name="Kuczek E.S."/>
            <person name="Bommezzadri S."/>
            <person name="Davis J.C."/>
            <person name="McGrath A."/>
            <person name="Johnson M.J."/>
            <person name="Boursaux-Eude C."/>
            <person name="Seemann T."/>
            <person name="Rouy Z."/>
            <person name="Coppel R.L."/>
            <person name="Rood J.I."/>
            <person name="Lajus A."/>
            <person name="Davies J.K."/>
            <person name="Medigue C."/>
            <person name="Adler B."/>
        </authorList>
    </citation>
    <scope>NUCLEOTIDE SEQUENCE [LARGE SCALE GENOMIC DNA]</scope>
    <source>
        <strain evidence="8">Patoc 1 / ATCC 23582 / Paris</strain>
    </source>
</reference>
<dbReference type="HOGENOM" id="CLU_116732_1_1_12"/>
<name>B0SR10_LEPBP</name>
<evidence type="ECO:0000256" key="2">
    <source>
        <dbReference type="ARBA" id="ARBA00022692"/>
    </source>
</evidence>
<comment type="subcellular location">
    <subcellularLocation>
        <location evidence="1">Membrane</location>
        <topology evidence="1">Multi-pass membrane protein</topology>
    </subcellularLocation>
</comment>
<dbReference type="AlphaFoldDB" id="B0SR10"/>
<dbReference type="Proteomes" id="UP000001847">
    <property type="component" value="Chromosome I"/>
</dbReference>
<dbReference type="PANTHER" id="PTHR33507">
    <property type="entry name" value="INNER MEMBRANE PROTEIN YBBJ"/>
    <property type="match status" value="1"/>
</dbReference>
<evidence type="ECO:0000313" key="8">
    <source>
        <dbReference type="Proteomes" id="UP000001847"/>
    </source>
</evidence>
<evidence type="ECO:0000256" key="3">
    <source>
        <dbReference type="ARBA" id="ARBA00022989"/>
    </source>
</evidence>
<keyword evidence="8" id="KW-1185">Reference proteome</keyword>
<dbReference type="Gene3D" id="2.40.50.140">
    <property type="entry name" value="Nucleic acid-binding proteins"/>
    <property type="match status" value="1"/>
</dbReference>
<dbReference type="PANTHER" id="PTHR33507:SF3">
    <property type="entry name" value="INNER MEMBRANE PROTEIN YBBJ"/>
    <property type="match status" value="1"/>
</dbReference>
<organism evidence="7 8">
    <name type="scientific">Leptospira biflexa serovar Patoc (strain Patoc 1 / ATCC 23582 / Paris)</name>
    <dbReference type="NCBI Taxonomy" id="456481"/>
    <lineage>
        <taxon>Bacteria</taxon>
        <taxon>Pseudomonadati</taxon>
        <taxon>Spirochaetota</taxon>
        <taxon>Spirochaetia</taxon>
        <taxon>Leptospirales</taxon>
        <taxon>Leptospiraceae</taxon>
        <taxon>Leptospira</taxon>
    </lineage>
</organism>
<dbReference type="STRING" id="456481.LEPBI_I1604"/>
<proteinExistence type="predicted"/>
<keyword evidence="3 5" id="KW-1133">Transmembrane helix</keyword>
<feature type="transmembrane region" description="Helical" evidence="5">
    <location>
        <begin position="21"/>
        <end position="41"/>
    </location>
</feature>
<sequence>MNQSIIFLAMKRSKRSIHLEVHTLDLILANTPYLWILVGIILLFSEFLLPGTFVMFLGVGAIFTGIVSRLVPMDFYSEIIVWVVSSFVSILLGGSLIKKFFKSESSVDPFVTDDFLNQIVPVEIDVLVGRHGGKIKFQGTLWDAISKESKIPKGEYVRILSRENLTFTVEKVDS</sequence>
<feature type="domain" description="NfeD-like C-terminal" evidence="6">
    <location>
        <begin position="128"/>
        <end position="171"/>
    </location>
</feature>
<dbReference type="SUPFAM" id="SSF141322">
    <property type="entry name" value="NfeD domain-like"/>
    <property type="match status" value="1"/>
</dbReference>
<dbReference type="KEGG" id="lbi:LEPBI_I1604"/>
<dbReference type="EMBL" id="CP000786">
    <property type="protein sequence ID" value="ABZ97711.1"/>
    <property type="molecule type" value="Genomic_DNA"/>
</dbReference>
<evidence type="ECO:0000256" key="4">
    <source>
        <dbReference type="ARBA" id="ARBA00023136"/>
    </source>
</evidence>
<evidence type="ECO:0000256" key="1">
    <source>
        <dbReference type="ARBA" id="ARBA00004141"/>
    </source>
</evidence>
<evidence type="ECO:0000259" key="6">
    <source>
        <dbReference type="Pfam" id="PF01957"/>
    </source>
</evidence>
<evidence type="ECO:0000256" key="5">
    <source>
        <dbReference type="SAM" id="Phobius"/>
    </source>
</evidence>
<feature type="transmembrane region" description="Helical" evidence="5">
    <location>
        <begin position="47"/>
        <end position="67"/>
    </location>
</feature>
<dbReference type="Pfam" id="PF01957">
    <property type="entry name" value="NfeD"/>
    <property type="match status" value="1"/>
</dbReference>
<dbReference type="GO" id="GO:0005886">
    <property type="term" value="C:plasma membrane"/>
    <property type="evidence" value="ECO:0007669"/>
    <property type="project" value="TreeGrafter"/>
</dbReference>
<accession>B0SR10</accession>
<dbReference type="InterPro" id="IPR012340">
    <property type="entry name" value="NA-bd_OB-fold"/>
</dbReference>